<evidence type="ECO:0000313" key="2">
    <source>
        <dbReference type="EMBL" id="RYJ14237.1"/>
    </source>
</evidence>
<dbReference type="PANTHER" id="PTHR43072">
    <property type="entry name" value="N-ACETYLTRANSFERASE"/>
    <property type="match status" value="1"/>
</dbReference>
<accession>A0A482TBH5</accession>
<evidence type="ECO:0000313" key="3">
    <source>
        <dbReference type="Proteomes" id="UP000294028"/>
    </source>
</evidence>
<dbReference type="Gene3D" id="3.40.630.30">
    <property type="match status" value="1"/>
</dbReference>
<dbReference type="GeneID" id="9993022"/>
<dbReference type="InterPro" id="IPR016181">
    <property type="entry name" value="Acyl_CoA_acyltransferase"/>
</dbReference>
<dbReference type="EMBL" id="RZHH01000002">
    <property type="protein sequence ID" value="RYJ14237.1"/>
    <property type="molecule type" value="Genomic_DNA"/>
</dbReference>
<name>A0A482TBH5_9EURY</name>
<dbReference type="CDD" id="cd04301">
    <property type="entry name" value="NAT_SF"/>
    <property type="match status" value="1"/>
</dbReference>
<reference evidence="2 3" key="1">
    <citation type="submission" date="2018-12" db="EMBL/GenBank/DDBJ databases">
        <title>Genome analysis provides insights into bioremediation potentialities of Halogeometricum borinquense strain N11.</title>
        <authorList>
            <person name="Najjari A."/>
            <person name="Youssef N."/>
            <person name="Fhoula I."/>
            <person name="Ben Dhia O."/>
            <person name="Mahjoubi M."/>
            <person name="Ouzari H.I."/>
            <person name="Cherif A."/>
        </authorList>
    </citation>
    <scope>NUCLEOTIDE SEQUENCE [LARGE SCALE GENOMIC DNA]</scope>
    <source>
        <strain evidence="2 3">N11</strain>
    </source>
</reference>
<keyword evidence="2" id="KW-0808">Transferase</keyword>
<dbReference type="InterPro" id="IPR036390">
    <property type="entry name" value="WH_DNA-bd_sf"/>
</dbReference>
<evidence type="ECO:0000259" key="1">
    <source>
        <dbReference type="PROSITE" id="PS51186"/>
    </source>
</evidence>
<dbReference type="OMA" id="EDHYKLN"/>
<proteinExistence type="predicted"/>
<dbReference type="InterPro" id="IPR000182">
    <property type="entry name" value="GNAT_dom"/>
</dbReference>
<dbReference type="AlphaFoldDB" id="A0A482TBH5"/>
<dbReference type="SUPFAM" id="SSF46785">
    <property type="entry name" value="Winged helix' DNA-binding domain"/>
    <property type="match status" value="1"/>
</dbReference>
<dbReference type="Pfam" id="PF00583">
    <property type="entry name" value="Acetyltransf_1"/>
    <property type="match status" value="1"/>
</dbReference>
<dbReference type="GO" id="GO:0016747">
    <property type="term" value="F:acyltransferase activity, transferring groups other than amino-acyl groups"/>
    <property type="evidence" value="ECO:0007669"/>
    <property type="project" value="InterPro"/>
</dbReference>
<gene>
    <name evidence="2" type="ORF">ELS19_09865</name>
</gene>
<organism evidence="2 3">
    <name type="scientific">Halogeometricum borinquense</name>
    <dbReference type="NCBI Taxonomy" id="60847"/>
    <lineage>
        <taxon>Archaea</taxon>
        <taxon>Methanobacteriati</taxon>
        <taxon>Methanobacteriota</taxon>
        <taxon>Stenosarchaea group</taxon>
        <taxon>Halobacteria</taxon>
        <taxon>Halobacteriales</taxon>
        <taxon>Haloferacaceae</taxon>
        <taxon>Halogeometricum</taxon>
    </lineage>
</organism>
<dbReference type="Proteomes" id="UP000294028">
    <property type="component" value="Unassembled WGS sequence"/>
</dbReference>
<dbReference type="SUPFAM" id="SSF55729">
    <property type="entry name" value="Acyl-CoA N-acyltransferases (Nat)"/>
    <property type="match status" value="1"/>
</dbReference>
<dbReference type="PANTHER" id="PTHR43072:SF52">
    <property type="entry name" value="GCN5-RELATED N-ACETYLTRANSFERASE"/>
    <property type="match status" value="1"/>
</dbReference>
<dbReference type="PROSITE" id="PS51186">
    <property type="entry name" value="GNAT"/>
    <property type="match status" value="1"/>
</dbReference>
<feature type="domain" description="N-acetyltransferase" evidence="1">
    <location>
        <begin position="83"/>
        <end position="245"/>
    </location>
</feature>
<sequence>MDVTETLTFDHADRKDIYDYIESHGIVREDEVRRALNFEPAALGAHLTVLRRDGYIRKVGDKVQVAYEEEDARMFEAEDGTECTIRTAQQVDLDALVDAIKEVAEEGTYIEAETVGDMIDHEEVILRHNKVQSRMVFVATVEDELAGWVHLDLPETGKLRHTAVLTVGARAKFRGKGIGSRLLERGVEWAEEHGFEKLYNSVPATNEEAISFLKDHGWETEAVREDHYKIDDEYVDEVMMAVRLR</sequence>
<protein>
    <submittedName>
        <fullName evidence="2">GNAT family N-acetyltransferase</fullName>
    </submittedName>
</protein>
<comment type="caution">
    <text evidence="2">The sequence shown here is derived from an EMBL/GenBank/DDBJ whole genome shotgun (WGS) entry which is preliminary data.</text>
</comment>
<dbReference type="RefSeq" id="WP_006054018.1">
    <property type="nucleotide sequence ID" value="NZ_RZHH01000002.1"/>
</dbReference>